<feature type="transmembrane region" description="Helical" evidence="1">
    <location>
        <begin position="63"/>
        <end position="82"/>
    </location>
</feature>
<evidence type="ECO:0000313" key="3">
    <source>
        <dbReference type="EMBL" id="TGK19343.1"/>
    </source>
</evidence>
<dbReference type="InterPro" id="IPR031621">
    <property type="entry name" value="HisKA_7TM"/>
</dbReference>
<feature type="transmembrane region" description="Helical" evidence="1">
    <location>
        <begin position="167"/>
        <end position="190"/>
    </location>
</feature>
<feature type="transmembrane region" description="Helical" evidence="1">
    <location>
        <begin position="94"/>
        <end position="112"/>
    </location>
</feature>
<comment type="caution">
    <text evidence="3">The sequence shown here is derived from an EMBL/GenBank/DDBJ whole genome shotgun (WGS) entry which is preliminary data.</text>
</comment>
<evidence type="ECO:0000256" key="1">
    <source>
        <dbReference type="SAM" id="Phobius"/>
    </source>
</evidence>
<name>A0A4R9GQ61_9LEPT</name>
<feature type="transmembrane region" description="Helical" evidence="1">
    <location>
        <begin position="196"/>
        <end position="222"/>
    </location>
</feature>
<dbReference type="EMBL" id="RQEV01000008">
    <property type="protein sequence ID" value="TGK19343.1"/>
    <property type="molecule type" value="Genomic_DNA"/>
</dbReference>
<keyword evidence="1" id="KW-1133">Transmembrane helix</keyword>
<dbReference type="NCBIfam" id="NF047679">
    <property type="entry name" value="LIC10906_fam"/>
    <property type="match status" value="1"/>
</dbReference>
<proteinExistence type="predicted"/>
<evidence type="ECO:0000313" key="4">
    <source>
        <dbReference type="Proteomes" id="UP000297855"/>
    </source>
</evidence>
<reference evidence="3" key="1">
    <citation type="journal article" date="2019" name="PLoS Negl. Trop. Dis.">
        <title>Revisiting the worldwide diversity of Leptospira species in the environment.</title>
        <authorList>
            <person name="Vincent A.T."/>
            <person name="Schiettekatte O."/>
            <person name="Bourhy P."/>
            <person name="Veyrier F.J."/>
            <person name="Picardeau M."/>
        </authorList>
    </citation>
    <scope>NUCLEOTIDE SEQUENCE [LARGE SCALE GENOMIC DNA]</scope>
    <source>
        <strain evidence="3">SCS5</strain>
    </source>
</reference>
<dbReference type="OrthoDB" id="322739at2"/>
<dbReference type="Proteomes" id="UP000297855">
    <property type="component" value="Unassembled WGS sequence"/>
</dbReference>
<keyword evidence="1" id="KW-0472">Membrane</keyword>
<keyword evidence="1" id="KW-0812">Transmembrane</keyword>
<protein>
    <recommendedName>
        <fullName evidence="2">Histidine kinase N-terminal 7TM region domain-containing protein</fullName>
    </recommendedName>
</protein>
<dbReference type="AlphaFoldDB" id="A0A4R9GQ61"/>
<dbReference type="RefSeq" id="WP_135813046.1">
    <property type="nucleotide sequence ID" value="NZ_RQEV01000008.1"/>
</dbReference>
<evidence type="ECO:0000259" key="2">
    <source>
        <dbReference type="Pfam" id="PF16927"/>
    </source>
</evidence>
<feature type="transmembrane region" description="Helical" evidence="1">
    <location>
        <begin position="34"/>
        <end position="51"/>
    </location>
</feature>
<organism evidence="3 4">
    <name type="scientific">Leptospira fluminis</name>
    <dbReference type="NCBI Taxonomy" id="2484979"/>
    <lineage>
        <taxon>Bacteria</taxon>
        <taxon>Pseudomonadati</taxon>
        <taxon>Spirochaetota</taxon>
        <taxon>Spirochaetia</taxon>
        <taxon>Leptospirales</taxon>
        <taxon>Leptospiraceae</taxon>
        <taxon>Leptospira</taxon>
    </lineage>
</organism>
<accession>A0A4R9GQ61</accession>
<feature type="transmembrane region" description="Helical" evidence="1">
    <location>
        <begin position="132"/>
        <end position="155"/>
    </location>
</feature>
<gene>
    <name evidence="3" type="ORF">EHO61_07680</name>
</gene>
<feature type="domain" description="Histidine kinase N-terminal 7TM region" evidence="2">
    <location>
        <begin position="10"/>
        <end position="224"/>
    </location>
</feature>
<dbReference type="Pfam" id="PF16927">
    <property type="entry name" value="HisKA_7TM"/>
    <property type="match status" value="1"/>
</dbReference>
<keyword evidence="4" id="KW-1185">Reference proteome</keyword>
<sequence>MDLPLLICIAIGLYITFLGIYINNFKPVKPVQKYFLVFCLSTAAWVLWFALRLYFPDSWRAQAINWTAIPAMLIPFSFYFCAKSYVNSDYKPSFWIIFPNAGLAGFLLYKALRCELVDAVGLSPTGGVIYSFTPYYHVFVIYLSVIVLLGFFLIARNAYLHRGAVRVNSVIFAVGGIGGLVIAVFFIYILPLLGIFAQYLASIGMFFTISFWAVGILNFDAFEIKSQLLSGEEIPFLLRAALPVLLALYSVLDPVGYKDRLLSDHADVTFYMLLRGHELTLETSLEPEEKAKLIAEKFERYLK</sequence>
<feature type="transmembrane region" description="Helical" evidence="1">
    <location>
        <begin position="6"/>
        <end position="22"/>
    </location>
</feature>